<evidence type="ECO:0000256" key="5">
    <source>
        <dbReference type="SAM" id="Phobius"/>
    </source>
</evidence>
<keyword evidence="1" id="KW-0479">Metal-binding</keyword>
<dbReference type="CDD" id="cd19756">
    <property type="entry name" value="Bbox2"/>
    <property type="match status" value="1"/>
</dbReference>
<dbReference type="InterPro" id="IPR000315">
    <property type="entry name" value="Znf_B-box"/>
</dbReference>
<evidence type="ECO:0000313" key="9">
    <source>
        <dbReference type="Ensembl" id="ENSSORP00005041911.1"/>
    </source>
</evidence>
<dbReference type="InterPro" id="IPR013083">
    <property type="entry name" value="Znf_RING/FYVE/PHD"/>
</dbReference>
<reference evidence="9" key="3">
    <citation type="submission" date="2025-09" db="UniProtKB">
        <authorList>
            <consortium name="Ensembl"/>
        </authorList>
    </citation>
    <scope>IDENTIFICATION</scope>
</reference>
<dbReference type="PRINTS" id="PR01407">
    <property type="entry name" value="BUTYPHLNCDUF"/>
</dbReference>
<dbReference type="CDD" id="cd19802">
    <property type="entry name" value="Bbox1_TRIM8-like"/>
    <property type="match status" value="1"/>
</dbReference>
<protein>
    <submittedName>
        <fullName evidence="9">E3 ubiquitin/ISG15 ligase TRIM25-like</fullName>
    </submittedName>
</protein>
<proteinExistence type="predicted"/>
<dbReference type="PANTHER" id="PTHR25465:SF73">
    <property type="entry name" value="E3 UBIQUITIN_ISG15 LIGASE TRIM25 ISOFORM X1"/>
    <property type="match status" value="1"/>
</dbReference>
<evidence type="ECO:0000256" key="1">
    <source>
        <dbReference type="ARBA" id="ARBA00022723"/>
    </source>
</evidence>
<dbReference type="Pfam" id="PF13765">
    <property type="entry name" value="PRY"/>
    <property type="match status" value="1"/>
</dbReference>
<dbReference type="Pfam" id="PF00643">
    <property type="entry name" value="zf-B_box"/>
    <property type="match status" value="1"/>
</dbReference>
<dbReference type="Gene3D" id="4.10.830.40">
    <property type="match status" value="1"/>
</dbReference>
<dbReference type="RefSeq" id="XP_030016880.1">
    <property type="nucleotide sequence ID" value="XM_030161020.1"/>
</dbReference>
<evidence type="ECO:0000256" key="2">
    <source>
        <dbReference type="ARBA" id="ARBA00022771"/>
    </source>
</evidence>
<dbReference type="SUPFAM" id="SSF57845">
    <property type="entry name" value="B-box zinc-binding domain"/>
    <property type="match status" value="1"/>
</dbReference>
<dbReference type="Gene3D" id="2.60.120.920">
    <property type="match status" value="1"/>
</dbReference>
<dbReference type="PROSITE" id="PS50188">
    <property type="entry name" value="B302_SPRY"/>
    <property type="match status" value="1"/>
</dbReference>
<evidence type="ECO:0000259" key="7">
    <source>
        <dbReference type="PROSITE" id="PS50119"/>
    </source>
</evidence>
<dbReference type="PROSITE" id="PS50119">
    <property type="entry name" value="ZF_BBOX"/>
    <property type="match status" value="1"/>
</dbReference>
<dbReference type="InterPro" id="IPR006574">
    <property type="entry name" value="PRY"/>
</dbReference>
<reference evidence="9" key="1">
    <citation type="submission" date="2019-06" db="EMBL/GenBank/DDBJ databases">
        <authorList>
            <consortium name="Wellcome Sanger Institute Data Sharing"/>
        </authorList>
    </citation>
    <scope>NUCLEOTIDE SEQUENCE [LARGE SCALE GENOMIC DNA]</scope>
</reference>
<evidence type="ECO:0000259" key="8">
    <source>
        <dbReference type="PROSITE" id="PS50188"/>
    </source>
</evidence>
<evidence type="ECO:0000256" key="4">
    <source>
        <dbReference type="PROSITE-ProRule" id="PRU00024"/>
    </source>
</evidence>
<dbReference type="PANTHER" id="PTHR25465">
    <property type="entry name" value="B-BOX DOMAIN CONTAINING"/>
    <property type="match status" value="1"/>
</dbReference>
<dbReference type="Pfam" id="PF15227">
    <property type="entry name" value="zf-C3HC4_4"/>
    <property type="match status" value="1"/>
</dbReference>
<dbReference type="InterPro" id="IPR001870">
    <property type="entry name" value="B30.2/SPRY"/>
</dbReference>
<keyword evidence="10" id="KW-1185">Reference proteome</keyword>
<gene>
    <name evidence="9" type="primary">LOC115437707</name>
</gene>
<feature type="domain" description="B box-type" evidence="7">
    <location>
        <begin position="144"/>
        <end position="189"/>
    </location>
</feature>
<feature type="transmembrane region" description="Helical" evidence="5">
    <location>
        <begin position="236"/>
        <end position="255"/>
    </location>
</feature>
<name>A0A673BH63_9TELE</name>
<dbReference type="GeneID" id="115437707"/>
<dbReference type="GO" id="GO:0008270">
    <property type="term" value="F:zinc ion binding"/>
    <property type="evidence" value="ECO:0007669"/>
    <property type="project" value="UniProtKB-KW"/>
</dbReference>
<dbReference type="Ensembl" id="ENSSORT00005042983.1">
    <property type="protein sequence ID" value="ENSSORP00005041911.1"/>
    <property type="gene ID" value="ENSSORG00005019451.1"/>
</dbReference>
<feature type="domain" description="RING-type" evidence="6">
    <location>
        <begin position="18"/>
        <end position="60"/>
    </location>
</feature>
<accession>A0A673BH63</accession>
<evidence type="ECO:0000313" key="10">
    <source>
        <dbReference type="Proteomes" id="UP000472271"/>
    </source>
</evidence>
<dbReference type="AlphaFoldDB" id="A0A673BH63"/>
<dbReference type="SMART" id="SM00184">
    <property type="entry name" value="RING"/>
    <property type="match status" value="1"/>
</dbReference>
<keyword evidence="5" id="KW-0472">Membrane</keyword>
<sequence length="482" mass="54949">MAEEDGNGRMQLEEMLTCPVCQDIFKDPRQLPCGHSLCMGCVEKMIDHASDVPFRCPDCRGYFGQIIGVQKSYTLANIAEEFRVNRNRMVQDLKGVCCDCCSDNTPAFKTCLKCEVSMCKEHVKPHLELPAFTGHQLVKPLSDLAQRKCPQHEDEVLRYYCRTSGRYICNLCALENKQKNLATETCTIMRRQITEYMDERFRSLQEKISDSTHAVRQLKAEIRSDNQRSGSVNSCFNSVTVVLLCLWFIVLYYAYHYSVENQKLTEAWDTQQKHVHRMYSNIAELMVDYSERSRKETKPPETQDEGNFMLDLDSVSPFLKVSADLQTVQRVKTKLDYSVSKHRFTEAPQVLSSHCFSSGTHVWEVEAEGYWDIAVSYKSIQRLGKDASAFGNNPKSWSLMHNDKGKLAAYHNRIKMALSGSLQSNRIAVMVNFDKGSITFSSVDIKTTKLHEFSAELTEPVCLGFGLYRVDPISKASIIRAS</sequence>
<dbReference type="OrthoDB" id="6105938at2759"/>
<dbReference type="PROSITE" id="PS00518">
    <property type="entry name" value="ZF_RING_1"/>
    <property type="match status" value="1"/>
</dbReference>
<dbReference type="InterPro" id="IPR001841">
    <property type="entry name" value="Znf_RING"/>
</dbReference>
<reference evidence="9" key="2">
    <citation type="submission" date="2025-08" db="UniProtKB">
        <authorList>
            <consortium name="Ensembl"/>
        </authorList>
    </citation>
    <scope>IDENTIFICATION</scope>
</reference>
<dbReference type="InterPro" id="IPR043136">
    <property type="entry name" value="B30.2/SPRY_sf"/>
</dbReference>
<dbReference type="SUPFAM" id="SSF49899">
    <property type="entry name" value="Concanavalin A-like lectins/glucanases"/>
    <property type="match status" value="1"/>
</dbReference>
<evidence type="ECO:0000256" key="3">
    <source>
        <dbReference type="ARBA" id="ARBA00022833"/>
    </source>
</evidence>
<feature type="domain" description="B30.2/SPRY" evidence="8">
    <location>
        <begin position="288"/>
        <end position="482"/>
    </location>
</feature>
<dbReference type="SMART" id="SM00589">
    <property type="entry name" value="PRY"/>
    <property type="match status" value="1"/>
</dbReference>
<dbReference type="InterPro" id="IPR013320">
    <property type="entry name" value="ConA-like_dom_sf"/>
</dbReference>
<dbReference type="InterPro" id="IPR017907">
    <property type="entry name" value="Znf_RING_CS"/>
</dbReference>
<dbReference type="InterPro" id="IPR051051">
    <property type="entry name" value="E3_ubiq-ligase_TRIM/RNF"/>
</dbReference>
<keyword evidence="2 4" id="KW-0863">Zinc-finger</keyword>
<dbReference type="InterPro" id="IPR003879">
    <property type="entry name" value="Butyrophylin_SPRY"/>
</dbReference>
<evidence type="ECO:0000259" key="6">
    <source>
        <dbReference type="PROSITE" id="PS50089"/>
    </source>
</evidence>
<dbReference type="Gene3D" id="3.30.40.10">
    <property type="entry name" value="Zinc/RING finger domain, C3HC4 (zinc finger)"/>
    <property type="match status" value="1"/>
</dbReference>
<dbReference type="GO" id="GO:0005737">
    <property type="term" value="C:cytoplasm"/>
    <property type="evidence" value="ECO:0007669"/>
    <property type="project" value="UniProtKB-ARBA"/>
</dbReference>
<dbReference type="SUPFAM" id="SSF57850">
    <property type="entry name" value="RING/U-box"/>
    <property type="match status" value="1"/>
</dbReference>
<dbReference type="Proteomes" id="UP000472271">
    <property type="component" value="Chromosome 17"/>
</dbReference>
<dbReference type="PROSITE" id="PS50089">
    <property type="entry name" value="ZF_RING_2"/>
    <property type="match status" value="1"/>
</dbReference>
<dbReference type="InParanoid" id="A0A673BH63"/>
<organism evidence="9 10">
    <name type="scientific">Sphaeramia orbicularis</name>
    <name type="common">orbiculate cardinalfish</name>
    <dbReference type="NCBI Taxonomy" id="375764"/>
    <lineage>
        <taxon>Eukaryota</taxon>
        <taxon>Metazoa</taxon>
        <taxon>Chordata</taxon>
        <taxon>Craniata</taxon>
        <taxon>Vertebrata</taxon>
        <taxon>Euteleostomi</taxon>
        <taxon>Actinopterygii</taxon>
        <taxon>Neopterygii</taxon>
        <taxon>Teleostei</taxon>
        <taxon>Neoteleostei</taxon>
        <taxon>Acanthomorphata</taxon>
        <taxon>Gobiaria</taxon>
        <taxon>Kurtiformes</taxon>
        <taxon>Apogonoidei</taxon>
        <taxon>Apogonidae</taxon>
        <taxon>Apogoninae</taxon>
        <taxon>Sphaeramia</taxon>
    </lineage>
</organism>
<keyword evidence="3" id="KW-0862">Zinc</keyword>
<dbReference type="Gene3D" id="3.30.160.60">
    <property type="entry name" value="Classic Zinc Finger"/>
    <property type="match status" value="1"/>
</dbReference>
<keyword evidence="5" id="KW-0812">Transmembrane</keyword>
<keyword evidence="5" id="KW-1133">Transmembrane helix</keyword>